<protein>
    <submittedName>
        <fullName evidence="2">Uncharacterized protein</fullName>
    </submittedName>
</protein>
<accession>A0A2N3QFH0</accession>
<keyword evidence="1" id="KW-0732">Signal</keyword>
<proteinExistence type="predicted"/>
<feature type="signal peptide" evidence="1">
    <location>
        <begin position="1"/>
        <end position="34"/>
    </location>
</feature>
<dbReference type="EMBL" id="PCGZ01000009">
    <property type="protein sequence ID" value="PKU89426.1"/>
    <property type="molecule type" value="Genomic_DNA"/>
</dbReference>
<feature type="chain" id="PRO_5015001502" evidence="1">
    <location>
        <begin position="35"/>
        <end position="62"/>
    </location>
</feature>
<sequence length="62" mass="6906">MNRSRGNKRNVIKSISAMLAAIMLTGVMGNTAYASDIQNDEFSWTVAEEQAYERTVKSQCFA</sequence>
<organism evidence="2 3">
    <name type="scientific">Bifidobacterium pseudolongum subsp. globosum</name>
    <dbReference type="NCBI Taxonomy" id="1690"/>
    <lineage>
        <taxon>Bacteria</taxon>
        <taxon>Bacillati</taxon>
        <taxon>Actinomycetota</taxon>
        <taxon>Actinomycetes</taxon>
        <taxon>Bifidobacteriales</taxon>
        <taxon>Bifidobacteriaceae</taxon>
        <taxon>Bifidobacterium</taxon>
    </lineage>
</organism>
<dbReference type="AlphaFoldDB" id="A0A2N3QFH0"/>
<evidence type="ECO:0000313" key="2">
    <source>
        <dbReference type="EMBL" id="PKU89426.1"/>
    </source>
</evidence>
<reference evidence="2 3" key="1">
    <citation type="submission" date="2017-10" db="EMBL/GenBank/DDBJ databases">
        <title>Bifidobacterium genomics.</title>
        <authorList>
            <person name="Lugli G.A."/>
            <person name="Milani C."/>
            <person name="Mancabelli L."/>
        </authorList>
    </citation>
    <scope>NUCLEOTIDE SEQUENCE [LARGE SCALE GENOMIC DNA]</scope>
    <source>
        <strain evidence="2 3">1524B</strain>
    </source>
</reference>
<name>A0A2N3QFH0_9BIFI</name>
<gene>
    <name evidence="2" type="ORF">CQR46_1400</name>
</gene>
<comment type="caution">
    <text evidence="2">The sequence shown here is derived from an EMBL/GenBank/DDBJ whole genome shotgun (WGS) entry which is preliminary data.</text>
</comment>
<evidence type="ECO:0000256" key="1">
    <source>
        <dbReference type="SAM" id="SignalP"/>
    </source>
</evidence>
<evidence type="ECO:0000313" key="3">
    <source>
        <dbReference type="Proteomes" id="UP000233730"/>
    </source>
</evidence>
<dbReference type="Proteomes" id="UP000233730">
    <property type="component" value="Unassembled WGS sequence"/>
</dbReference>